<dbReference type="SUPFAM" id="SSF53383">
    <property type="entry name" value="PLP-dependent transferases"/>
    <property type="match status" value="2"/>
</dbReference>
<comment type="subcellular location">
    <subcellularLocation>
        <location evidence="2">Mitochondrion matrix</location>
    </subcellularLocation>
</comment>
<keyword evidence="8 13" id="KW-0808">Transferase</keyword>
<dbReference type="UniPathway" id="UPA00098">
    <property type="reaction ID" value="UER00358"/>
</dbReference>
<accession>A0A4S2KHW3</accession>
<dbReference type="InterPro" id="IPR050103">
    <property type="entry name" value="Class-III_PLP-dep_AT"/>
</dbReference>
<evidence type="ECO:0000256" key="7">
    <source>
        <dbReference type="ARBA" id="ARBA00022576"/>
    </source>
</evidence>
<evidence type="ECO:0000256" key="2">
    <source>
        <dbReference type="ARBA" id="ARBA00004305"/>
    </source>
</evidence>
<evidence type="ECO:0000256" key="10">
    <source>
        <dbReference type="ARBA" id="ARBA00030587"/>
    </source>
</evidence>
<dbReference type="GO" id="GO:0042802">
    <property type="term" value="F:identical protein binding"/>
    <property type="evidence" value="ECO:0007669"/>
    <property type="project" value="TreeGrafter"/>
</dbReference>
<comment type="caution">
    <text evidence="13">The sequence shown here is derived from an EMBL/GenBank/DDBJ whole genome shotgun (WGS) entry which is preliminary data.</text>
</comment>
<evidence type="ECO:0000256" key="8">
    <source>
        <dbReference type="ARBA" id="ARBA00022679"/>
    </source>
</evidence>
<evidence type="ECO:0000256" key="3">
    <source>
        <dbReference type="ARBA" id="ARBA00004998"/>
    </source>
</evidence>
<keyword evidence="9" id="KW-0663">Pyridoxal phosphate</keyword>
<dbReference type="GO" id="GO:0005759">
    <property type="term" value="C:mitochondrial matrix"/>
    <property type="evidence" value="ECO:0007669"/>
    <property type="project" value="UniProtKB-SubCell"/>
</dbReference>
<name>A0A4S2KHW3_9HYME</name>
<dbReference type="InterPro" id="IPR015424">
    <property type="entry name" value="PyrdxlP-dep_Trfase"/>
</dbReference>
<comment type="pathway">
    <text evidence="3">Amino-acid biosynthesis; L-proline biosynthesis; L-glutamate 5-semialdehyde from L-ornithine: step 1/1.</text>
</comment>
<evidence type="ECO:0000256" key="4">
    <source>
        <dbReference type="ARBA" id="ARBA00008954"/>
    </source>
</evidence>
<dbReference type="InterPro" id="IPR015422">
    <property type="entry name" value="PyrdxlP-dep_Trfase_small"/>
</dbReference>
<feature type="compositionally biased region" description="Basic residues" evidence="11">
    <location>
        <begin position="1323"/>
        <end position="1336"/>
    </location>
</feature>
<comment type="similarity">
    <text evidence="4">Belongs to the class-III pyridoxal-phosphate-dependent aminotransferase family.</text>
</comment>
<comment type="cofactor">
    <cofactor evidence="1">
        <name>pyridoxal 5'-phosphate</name>
        <dbReference type="ChEBI" id="CHEBI:597326"/>
    </cofactor>
</comment>
<dbReference type="InterPro" id="IPR015421">
    <property type="entry name" value="PyrdxlP-dep_Trfase_major"/>
</dbReference>
<dbReference type="InterPro" id="IPR005814">
    <property type="entry name" value="Aminotrans_3"/>
</dbReference>
<dbReference type="InterPro" id="IPR049704">
    <property type="entry name" value="Aminotrans_3_PPA_site"/>
</dbReference>
<evidence type="ECO:0000313" key="13">
    <source>
        <dbReference type="EMBL" id="TGZ48626.1"/>
    </source>
</evidence>
<evidence type="ECO:0000256" key="5">
    <source>
        <dbReference type="ARBA" id="ARBA00011881"/>
    </source>
</evidence>
<dbReference type="EC" id="2.6.1.13" evidence="6"/>
<dbReference type="NCBIfam" id="TIGR01885">
    <property type="entry name" value="Orn_aminotrans"/>
    <property type="match status" value="2"/>
</dbReference>
<gene>
    <name evidence="13" type="ORF">DBV15_04823</name>
</gene>
<dbReference type="STRING" id="300112.A0A4S2KHW3"/>
<dbReference type="Proteomes" id="UP000310200">
    <property type="component" value="Unassembled WGS sequence"/>
</dbReference>
<dbReference type="GO" id="GO:0055129">
    <property type="term" value="P:L-proline biosynthetic process"/>
    <property type="evidence" value="ECO:0007669"/>
    <property type="project" value="UniProtKB-UniPathway"/>
</dbReference>
<dbReference type="FunFam" id="3.90.1150.10:FF:000152">
    <property type="entry name" value="Ornithine aminotransferase"/>
    <property type="match status" value="1"/>
</dbReference>
<proteinExistence type="inferred from homology"/>
<evidence type="ECO:0000256" key="9">
    <source>
        <dbReference type="ARBA" id="ARBA00022898"/>
    </source>
</evidence>
<dbReference type="EMBL" id="QBLH01002377">
    <property type="protein sequence ID" value="TGZ48626.1"/>
    <property type="molecule type" value="Genomic_DNA"/>
</dbReference>
<dbReference type="Gene3D" id="3.90.1150.10">
    <property type="entry name" value="Aspartate Aminotransferase, domain 1"/>
    <property type="match status" value="2"/>
</dbReference>
<keyword evidence="14" id="KW-1185">Reference proteome</keyword>
<evidence type="ECO:0000259" key="12">
    <source>
        <dbReference type="Pfam" id="PF14661"/>
    </source>
</evidence>
<dbReference type="FunFam" id="3.40.640.10:FF:000011">
    <property type="entry name" value="Ornithine aminotransferase"/>
    <property type="match status" value="2"/>
</dbReference>
<dbReference type="Pfam" id="PF14661">
    <property type="entry name" value="HAUS6_N"/>
    <property type="match status" value="1"/>
</dbReference>
<evidence type="ECO:0000256" key="6">
    <source>
        <dbReference type="ARBA" id="ARBA00012924"/>
    </source>
</evidence>
<dbReference type="InterPro" id="IPR010164">
    <property type="entry name" value="Orn_aminotrans"/>
</dbReference>
<evidence type="ECO:0000313" key="14">
    <source>
        <dbReference type="Proteomes" id="UP000310200"/>
    </source>
</evidence>
<protein>
    <recommendedName>
        <fullName evidence="6">ornithine aminotransferase</fullName>
        <ecNumber evidence="6">2.6.1.13</ecNumber>
    </recommendedName>
    <alternativeName>
        <fullName evidence="10">Ornithine--oxo-acid aminotransferase</fullName>
    </alternativeName>
</protein>
<dbReference type="GO" id="GO:0010121">
    <property type="term" value="P:L-arginine catabolic process to proline via ornithine"/>
    <property type="evidence" value="ECO:0007669"/>
    <property type="project" value="TreeGrafter"/>
</dbReference>
<dbReference type="GO" id="GO:0030170">
    <property type="term" value="F:pyridoxal phosphate binding"/>
    <property type="evidence" value="ECO:0007669"/>
    <property type="project" value="InterPro"/>
</dbReference>
<sequence length="1343" mass="152635">MYLVGRRRSDHANPDNFYTAVLINKEVKIYTMEPITRMALLNIKRSARTLSQRIQCHRTLTSQQVFDRESKYGAHNYHPLPVALCRAQGVFMWDVEEKRYFDFLSAYSAVNQGHCHPRIYKAMVDQAKILTLTSRAFYSDILGEFEEYITKLFRYDKWLPMNTGVEGGETACKLARRWGYSCKGIPKNQAKIVFAEGNFWGRTLSAVSSSTDPSSYSGFGPFMPGFELVPYDDLPALERALADPNVCAFMVEPIQGEAGVVVPKDGYLKGIRELCTKNNVLWIADEVQTGLARTGRRLAVDYENVKPDILILGKALSGGFYPVSGVLANDPVMLTIKPGEHGSTYGGNPLGCRIALEALRVLEEEKLAENAERLGHVLRDELSKLPKEIVTLVRGKGLLNAVVINEKIDAMDICLKLKERGLLAKPTHGHIIRLAPPLIITEEQIRECADIISKTILTQRFFSIVRETEKRRFLSSQQVIDRDNKYGGIHFKPLPVVLSRGEGCYLWDIDGKRYLDFLAGFSTVNQGHCHPRLVKVMRDQAGKLAHTSRAFYSEPHGEFGEYLTKLLGWDRFLPMNTGVEGGDTAIKMARRWGYRIKKVPSGKATVVFANGNFWGRSIAALSASTDPNCYTDFGPYVPLFEKVPYNDLVALEQKFQENPNICAFMMEPIQGEAGVIIPADGYLKRVRELCTKYNVLWIADEVQTGLCRTGMRLAVDHEGCRPDILILGKALSGGMYPVSGVLADDQVSEKVSSWLLLTEFAEGWDICLKLRDAGLLSRPAHGQIIRISPPLTITEEQLREGLNILTTVLKIISSSFYKNVSLLAQIVPPSFEFQRHFKKGMFDKPNTVGFLHVSHYLSTVYDAKLFKQMVRWPILCKKDEATYRVEMKNFLCLLSQDNPDLNFPTILMSHLIQSAGTKFQTIMWKLSQLALRTYIKRDLQGELLNAPCMSPVQDLAIKYFNNIIVEKCKVVTETRKETEKILDAANNFLNDEIERLNTYKSEIFDRRENIRRVVPDLPAHPLVQKQLMNVEDSNITNLWKRSILRKVQYILKKNQEFKEVEKSFDRLCKLVLRINSNSRTLDANEFPEIFCDNCLLYTQSETQSKHLIRNLHANGSIVFNTLLSLLYLIVTEIRHESIADLSDLSQCLPSIRSACKKMKSLRTLFIALNTRIGGICRNEQCAVSREIKNVYIDFDASNVPRVNRYILLQSPKISFNLDQSTDDKLFYERLCSSPVEGKHKHLFRRYKHKYRPLRELPAPLLDFSSSWNNMSGWLSPRAHSVKCEQILVNGKPLSPLYSRLLQHSKGHASRSPGTNYEGLNLTPRKRPSRTGHLTTHGRIRNLF</sequence>
<comment type="subunit">
    <text evidence="5">Homotetramer.</text>
</comment>
<feature type="domain" description="HAUS augmin-like complex subunit 6 N-terminal" evidence="12">
    <location>
        <begin position="816"/>
        <end position="988"/>
    </location>
</feature>
<dbReference type="InterPro" id="IPR028163">
    <property type="entry name" value="HAUS_6_N"/>
</dbReference>
<evidence type="ECO:0000256" key="11">
    <source>
        <dbReference type="SAM" id="MobiDB-lite"/>
    </source>
</evidence>
<keyword evidence="7 13" id="KW-0032">Aminotransferase</keyword>
<dbReference type="Gene3D" id="3.40.640.10">
    <property type="entry name" value="Type I PLP-dependent aspartate aminotransferase-like (Major domain)"/>
    <property type="match status" value="2"/>
</dbReference>
<organism evidence="13 14">
    <name type="scientific">Temnothorax longispinosus</name>
    <dbReference type="NCBI Taxonomy" id="300112"/>
    <lineage>
        <taxon>Eukaryota</taxon>
        <taxon>Metazoa</taxon>
        <taxon>Ecdysozoa</taxon>
        <taxon>Arthropoda</taxon>
        <taxon>Hexapoda</taxon>
        <taxon>Insecta</taxon>
        <taxon>Pterygota</taxon>
        <taxon>Neoptera</taxon>
        <taxon>Endopterygota</taxon>
        <taxon>Hymenoptera</taxon>
        <taxon>Apocrita</taxon>
        <taxon>Aculeata</taxon>
        <taxon>Formicoidea</taxon>
        <taxon>Formicidae</taxon>
        <taxon>Myrmicinae</taxon>
        <taxon>Temnothorax</taxon>
    </lineage>
</organism>
<dbReference type="GO" id="GO:0004587">
    <property type="term" value="F:ornithine aminotransferase activity"/>
    <property type="evidence" value="ECO:0007669"/>
    <property type="project" value="UniProtKB-EC"/>
</dbReference>
<evidence type="ECO:0000256" key="1">
    <source>
        <dbReference type="ARBA" id="ARBA00001933"/>
    </source>
</evidence>
<dbReference type="GO" id="GO:0019544">
    <property type="term" value="P:L-arginine catabolic process to L-glutamate"/>
    <property type="evidence" value="ECO:0007669"/>
    <property type="project" value="TreeGrafter"/>
</dbReference>
<dbReference type="PROSITE" id="PS00600">
    <property type="entry name" value="AA_TRANSFER_CLASS_3"/>
    <property type="match status" value="2"/>
</dbReference>
<reference evidence="13 14" key="1">
    <citation type="journal article" date="2019" name="Philos. Trans. R. Soc. Lond., B, Biol. Sci.">
        <title>Ant behaviour and brain gene expression of defending hosts depend on the ecological success of the intruding social parasite.</title>
        <authorList>
            <person name="Kaur R."/>
            <person name="Stoldt M."/>
            <person name="Jongepier E."/>
            <person name="Feldmeyer B."/>
            <person name="Menzel F."/>
            <person name="Bornberg-Bauer E."/>
            <person name="Foitzik S."/>
        </authorList>
    </citation>
    <scope>NUCLEOTIDE SEQUENCE [LARGE SCALE GENOMIC DNA]</scope>
    <source>
        <tissue evidence="13">Whole body</tissue>
    </source>
</reference>
<dbReference type="PANTHER" id="PTHR11986">
    <property type="entry name" value="AMINOTRANSFERASE CLASS III"/>
    <property type="match status" value="1"/>
</dbReference>
<dbReference type="PANTHER" id="PTHR11986:SF18">
    <property type="entry name" value="ORNITHINE AMINOTRANSFERASE, MITOCHONDRIAL"/>
    <property type="match status" value="1"/>
</dbReference>
<feature type="region of interest" description="Disordered" evidence="11">
    <location>
        <begin position="1304"/>
        <end position="1336"/>
    </location>
</feature>
<dbReference type="CDD" id="cd00610">
    <property type="entry name" value="OAT_like"/>
    <property type="match status" value="2"/>
</dbReference>
<dbReference type="Pfam" id="PF00202">
    <property type="entry name" value="Aminotran_3"/>
    <property type="match status" value="2"/>
</dbReference>